<name>A0A7J2U0Y7_9CREN</name>
<gene>
    <name evidence="1" type="ORF">ENO26_02505</name>
</gene>
<organism evidence="1">
    <name type="scientific">Ignisphaera aggregans</name>
    <dbReference type="NCBI Taxonomy" id="334771"/>
    <lineage>
        <taxon>Archaea</taxon>
        <taxon>Thermoproteota</taxon>
        <taxon>Thermoprotei</taxon>
        <taxon>Desulfurococcales</taxon>
        <taxon>Desulfurococcaceae</taxon>
        <taxon>Ignisphaera</taxon>
    </lineage>
</organism>
<sequence length="206" mass="24029">MSSEKTITVEDIKRQFDVCLDLLKILNGYSAKLTELAKAICRSINLTEDLRIILTLKRFYEYEIEEIPLKSEIDKAVKTIVSMRRDVEGLYNPKKKTIILPILDPPRDICTTLAHELTHHCQFVCHTNSCRDICEYWLSPEEADEIRLQIPYDLRPYEIEAYGKDKSLCSKISEFKEFKEFVDTMVEAFNKVGEWIVHFKMACGSH</sequence>
<protein>
    <submittedName>
        <fullName evidence="1">Uncharacterized protein</fullName>
    </submittedName>
</protein>
<accession>A0A7J2U0Y7</accession>
<dbReference type="EMBL" id="DSEU01000013">
    <property type="protein sequence ID" value="HEM66431.1"/>
    <property type="molecule type" value="Genomic_DNA"/>
</dbReference>
<evidence type="ECO:0000313" key="1">
    <source>
        <dbReference type="EMBL" id="HEM66431.1"/>
    </source>
</evidence>
<dbReference type="AlphaFoldDB" id="A0A7J2U0Y7"/>
<proteinExistence type="predicted"/>
<reference evidence="1" key="1">
    <citation type="journal article" date="2020" name="mSystems">
        <title>Genome- and Community-Level Interaction Insights into Carbon Utilization and Element Cycling Functions of Hydrothermarchaeota in Hydrothermal Sediment.</title>
        <authorList>
            <person name="Zhou Z."/>
            <person name="Liu Y."/>
            <person name="Xu W."/>
            <person name="Pan J."/>
            <person name="Luo Z.H."/>
            <person name="Li M."/>
        </authorList>
    </citation>
    <scope>NUCLEOTIDE SEQUENCE [LARGE SCALE GENOMIC DNA]</scope>
    <source>
        <strain evidence="1">SpSt-125</strain>
    </source>
</reference>
<comment type="caution">
    <text evidence="1">The sequence shown here is derived from an EMBL/GenBank/DDBJ whole genome shotgun (WGS) entry which is preliminary data.</text>
</comment>